<evidence type="ECO:0000256" key="1">
    <source>
        <dbReference type="ARBA" id="ARBA00005194"/>
    </source>
</evidence>
<evidence type="ECO:0000256" key="2">
    <source>
        <dbReference type="ARBA" id="ARBA00017562"/>
    </source>
</evidence>
<comment type="caution">
    <text evidence="11">The sequence shown here is derived from an EMBL/GenBank/DDBJ whole genome shotgun (WGS) entry which is preliminary data.</text>
</comment>
<evidence type="ECO:0000259" key="10">
    <source>
        <dbReference type="PROSITE" id="PS50968"/>
    </source>
</evidence>
<dbReference type="InterPro" id="IPR001882">
    <property type="entry name" value="Biotin_BS"/>
</dbReference>
<sequence length="153" mass="16206">MTEHTDERHAALRLLREEAGNIVKTVPGPLASLSLRVGEWALDISWAHGNTSAAPPPPVTATEEEPEADDAGLREITAPLVGTFYVAPEPGAPPYVQVGEHVRAGQTVGIVEAMKLMNPVKSDLAGEVVEVVTGDGTPVEYGQALVRIRAEEP</sequence>
<keyword evidence="5 8" id="KW-0443">Lipid metabolism</keyword>
<evidence type="ECO:0000256" key="7">
    <source>
        <dbReference type="ARBA" id="ARBA00023267"/>
    </source>
</evidence>
<accession>A0ABN3VRK5</accession>
<dbReference type="EMBL" id="BAAAVI010000001">
    <property type="protein sequence ID" value="GAA2846273.1"/>
    <property type="molecule type" value="Genomic_DNA"/>
</dbReference>
<comment type="function">
    <text evidence="8">This protein is a component of the acetyl coenzyme A carboxylase complex; first, biotin carboxylase catalyzes the carboxylation of the carrier protein and then the transcarboxylase transfers the carboxyl group to form malonyl-CoA.</text>
</comment>
<keyword evidence="7 8" id="KW-0092">Biotin</keyword>
<dbReference type="CDD" id="cd06850">
    <property type="entry name" value="biotinyl_domain"/>
    <property type="match status" value="1"/>
</dbReference>
<evidence type="ECO:0000256" key="6">
    <source>
        <dbReference type="ARBA" id="ARBA00023160"/>
    </source>
</evidence>
<dbReference type="Pfam" id="PF00364">
    <property type="entry name" value="Biotin_lipoyl"/>
    <property type="match status" value="1"/>
</dbReference>
<keyword evidence="12" id="KW-1185">Reference proteome</keyword>
<evidence type="ECO:0000256" key="8">
    <source>
        <dbReference type="RuleBase" id="RU364072"/>
    </source>
</evidence>
<evidence type="ECO:0000313" key="11">
    <source>
        <dbReference type="EMBL" id="GAA2846273.1"/>
    </source>
</evidence>
<dbReference type="SUPFAM" id="SSF51230">
    <property type="entry name" value="Single hybrid motif"/>
    <property type="match status" value="1"/>
</dbReference>
<keyword evidence="6 8" id="KW-0275">Fatty acid biosynthesis</keyword>
<name>A0ABN3VRK5_9ACTN</name>
<organism evidence="11 12">
    <name type="scientific">Streptosporangium fragile</name>
    <dbReference type="NCBI Taxonomy" id="46186"/>
    <lineage>
        <taxon>Bacteria</taxon>
        <taxon>Bacillati</taxon>
        <taxon>Actinomycetota</taxon>
        <taxon>Actinomycetes</taxon>
        <taxon>Streptosporangiales</taxon>
        <taxon>Streptosporangiaceae</taxon>
        <taxon>Streptosporangium</taxon>
    </lineage>
</organism>
<evidence type="ECO:0000256" key="4">
    <source>
        <dbReference type="ARBA" id="ARBA00022832"/>
    </source>
</evidence>
<keyword evidence="4 8" id="KW-0276">Fatty acid metabolism</keyword>
<evidence type="ECO:0000256" key="9">
    <source>
        <dbReference type="SAM" id="MobiDB-lite"/>
    </source>
</evidence>
<dbReference type="InterPro" id="IPR050709">
    <property type="entry name" value="Biotin_Carboxyl_Carrier/Decarb"/>
</dbReference>
<dbReference type="InterPro" id="IPR011053">
    <property type="entry name" value="Single_hybrid_motif"/>
</dbReference>
<reference evidence="11 12" key="1">
    <citation type="journal article" date="2019" name="Int. J. Syst. Evol. Microbiol.">
        <title>The Global Catalogue of Microorganisms (GCM) 10K type strain sequencing project: providing services to taxonomists for standard genome sequencing and annotation.</title>
        <authorList>
            <consortium name="The Broad Institute Genomics Platform"/>
            <consortium name="The Broad Institute Genome Sequencing Center for Infectious Disease"/>
            <person name="Wu L."/>
            <person name="Ma J."/>
        </authorList>
    </citation>
    <scope>NUCLEOTIDE SEQUENCE [LARGE SCALE GENOMIC DNA]</scope>
    <source>
        <strain evidence="11 12">JCM 6242</strain>
    </source>
</reference>
<gene>
    <name evidence="11" type="ORF">GCM10010517_02930</name>
</gene>
<dbReference type="PANTHER" id="PTHR45266:SF3">
    <property type="entry name" value="OXALOACETATE DECARBOXYLASE ALPHA CHAIN"/>
    <property type="match status" value="1"/>
</dbReference>
<dbReference type="Proteomes" id="UP001500831">
    <property type="component" value="Unassembled WGS sequence"/>
</dbReference>
<dbReference type="PROSITE" id="PS00188">
    <property type="entry name" value="BIOTIN"/>
    <property type="match status" value="1"/>
</dbReference>
<dbReference type="RefSeq" id="WP_344966914.1">
    <property type="nucleotide sequence ID" value="NZ_BAAAVI010000001.1"/>
</dbReference>
<comment type="pathway">
    <text evidence="1 8">Lipid metabolism; fatty acid biosynthesis.</text>
</comment>
<dbReference type="Gene3D" id="2.40.50.100">
    <property type="match status" value="1"/>
</dbReference>
<feature type="domain" description="Lipoyl-binding" evidence="10">
    <location>
        <begin position="73"/>
        <end position="149"/>
    </location>
</feature>
<dbReference type="PROSITE" id="PS50968">
    <property type="entry name" value="BIOTINYL_LIPOYL"/>
    <property type="match status" value="1"/>
</dbReference>
<evidence type="ECO:0000256" key="3">
    <source>
        <dbReference type="ARBA" id="ARBA00022516"/>
    </source>
</evidence>
<evidence type="ECO:0000256" key="5">
    <source>
        <dbReference type="ARBA" id="ARBA00023098"/>
    </source>
</evidence>
<dbReference type="InterPro" id="IPR001249">
    <property type="entry name" value="AcCoA_biotinCC"/>
</dbReference>
<evidence type="ECO:0000313" key="12">
    <source>
        <dbReference type="Proteomes" id="UP001500831"/>
    </source>
</evidence>
<dbReference type="InterPro" id="IPR000089">
    <property type="entry name" value="Biotin_lipoyl"/>
</dbReference>
<feature type="region of interest" description="Disordered" evidence="9">
    <location>
        <begin position="48"/>
        <end position="69"/>
    </location>
</feature>
<proteinExistence type="predicted"/>
<dbReference type="PRINTS" id="PR01071">
    <property type="entry name" value="ACOABIOTINCC"/>
</dbReference>
<keyword evidence="3 8" id="KW-0444">Lipid biosynthesis</keyword>
<protein>
    <recommendedName>
        <fullName evidence="2 8">Biotin carboxyl carrier protein of acetyl-CoA carboxylase</fullName>
    </recommendedName>
</protein>
<dbReference type="PANTHER" id="PTHR45266">
    <property type="entry name" value="OXALOACETATE DECARBOXYLASE ALPHA CHAIN"/>
    <property type="match status" value="1"/>
</dbReference>